<dbReference type="GO" id="GO:0016405">
    <property type="term" value="F:CoA-ligase activity"/>
    <property type="evidence" value="ECO:0007669"/>
    <property type="project" value="TreeGrafter"/>
</dbReference>
<dbReference type="SUPFAM" id="SSF56801">
    <property type="entry name" value="Acetyl-CoA synthetase-like"/>
    <property type="match status" value="1"/>
</dbReference>
<name>A0A5N3ZZK2_PHOPY</name>
<dbReference type="Proteomes" id="UP000327044">
    <property type="component" value="Unassembled WGS sequence"/>
</dbReference>
<accession>A0A5N3ZZK2</accession>
<evidence type="ECO:0000313" key="7">
    <source>
        <dbReference type="EMBL" id="KAB0790486.1"/>
    </source>
</evidence>
<dbReference type="InterPro" id="IPR042099">
    <property type="entry name" value="ANL_N_sf"/>
</dbReference>
<evidence type="ECO:0000259" key="5">
    <source>
        <dbReference type="Pfam" id="PF00501"/>
    </source>
</evidence>
<dbReference type="Gene3D" id="3.30.300.30">
    <property type="match status" value="1"/>
</dbReference>
<dbReference type="InterPro" id="IPR025110">
    <property type="entry name" value="AMP-bd_C"/>
</dbReference>
<comment type="similarity">
    <text evidence="2">Belongs to the ATP-dependent AMP-binding enzyme family.</text>
</comment>
<dbReference type="InterPro" id="IPR000873">
    <property type="entry name" value="AMP-dep_synth/lig_dom"/>
</dbReference>
<dbReference type="InParanoid" id="A0A5N3ZZK2"/>
<evidence type="ECO:0000256" key="1">
    <source>
        <dbReference type="ARBA" id="ARBA00004275"/>
    </source>
</evidence>
<gene>
    <name evidence="7" type="ORF">PPYR_15112</name>
</gene>
<evidence type="ECO:0000313" key="8">
    <source>
        <dbReference type="Proteomes" id="UP000327044"/>
    </source>
</evidence>
<dbReference type="GO" id="GO:0005777">
    <property type="term" value="C:peroxisome"/>
    <property type="evidence" value="ECO:0007669"/>
    <property type="project" value="UniProtKB-SubCell"/>
</dbReference>
<dbReference type="Gene3D" id="3.40.50.12780">
    <property type="entry name" value="N-terminal domain of ligase-like"/>
    <property type="match status" value="1"/>
</dbReference>
<dbReference type="EMBL" id="VVIM01001210">
    <property type="protein sequence ID" value="KAB0790486.1"/>
    <property type="molecule type" value="Genomic_DNA"/>
</dbReference>
<dbReference type="PANTHER" id="PTHR24096:SF149">
    <property type="entry name" value="AMP-BINDING DOMAIN-CONTAINING PROTEIN-RELATED"/>
    <property type="match status" value="1"/>
</dbReference>
<dbReference type="PANTHER" id="PTHR24096">
    <property type="entry name" value="LONG-CHAIN-FATTY-ACID--COA LIGASE"/>
    <property type="match status" value="1"/>
</dbReference>
<keyword evidence="8" id="KW-1185">Reference proteome</keyword>
<protein>
    <recommendedName>
        <fullName evidence="9">AMP-dependent synthetase/ligase domain-containing protein</fullName>
    </recommendedName>
</protein>
<feature type="domain" description="AMP-dependent synthetase/ligase" evidence="5">
    <location>
        <begin position="15"/>
        <end position="357"/>
    </location>
</feature>
<evidence type="ECO:0000256" key="2">
    <source>
        <dbReference type="ARBA" id="ARBA00006432"/>
    </source>
</evidence>
<reference evidence="7 8" key="1">
    <citation type="journal article" date="2018" name="Elife">
        <title>Firefly genomes illuminate parallel origins of bioluminescence in beetles.</title>
        <authorList>
            <person name="Fallon T.R."/>
            <person name="Lower S.E."/>
            <person name="Chang C.H."/>
            <person name="Bessho-Uehara M."/>
            <person name="Martin G.J."/>
            <person name="Bewick A.J."/>
            <person name="Behringer M."/>
            <person name="Debat H.J."/>
            <person name="Wong I."/>
            <person name="Day J.C."/>
            <person name="Suvorov A."/>
            <person name="Silva C.J."/>
            <person name="Stanger-Hall K.F."/>
            <person name="Hall D.W."/>
            <person name="Schmitz R.J."/>
            <person name="Nelson D.R."/>
            <person name="Lewis S.M."/>
            <person name="Shigenobu S."/>
            <person name="Bybee S.M."/>
            <person name="Larracuente A.M."/>
            <person name="Oba Y."/>
            <person name="Weng J.K."/>
        </authorList>
    </citation>
    <scope>NUCLEOTIDE SEQUENCE [LARGE SCALE GENOMIC DNA]</scope>
    <source>
        <strain evidence="7">1611_PpyrPB1</strain>
        <tissue evidence="7">Whole body</tissue>
    </source>
</reference>
<evidence type="ECO:0008006" key="9">
    <source>
        <dbReference type="Google" id="ProtNLM"/>
    </source>
</evidence>
<evidence type="ECO:0000259" key="6">
    <source>
        <dbReference type="Pfam" id="PF13193"/>
    </source>
</evidence>
<comment type="caution">
    <text evidence="7">The sequence shown here is derived from an EMBL/GenBank/DDBJ whole genome shotgun (WGS) entry which is preliminary data.</text>
</comment>
<organism evidence="7 8">
    <name type="scientific">Photinus pyralis</name>
    <name type="common">Common eastern firefly</name>
    <name type="synonym">Lampyris pyralis</name>
    <dbReference type="NCBI Taxonomy" id="7054"/>
    <lineage>
        <taxon>Eukaryota</taxon>
        <taxon>Metazoa</taxon>
        <taxon>Ecdysozoa</taxon>
        <taxon>Arthropoda</taxon>
        <taxon>Hexapoda</taxon>
        <taxon>Insecta</taxon>
        <taxon>Pterygota</taxon>
        <taxon>Neoptera</taxon>
        <taxon>Endopterygota</taxon>
        <taxon>Coleoptera</taxon>
        <taxon>Polyphaga</taxon>
        <taxon>Elateriformia</taxon>
        <taxon>Elateroidea</taxon>
        <taxon>Lampyridae</taxon>
        <taxon>Lampyrinae</taxon>
        <taxon>Photinus</taxon>
    </lineage>
</organism>
<keyword evidence="3" id="KW-0436">Ligase</keyword>
<dbReference type="AlphaFoldDB" id="A0A5N3ZZK2"/>
<evidence type="ECO:0000256" key="3">
    <source>
        <dbReference type="ARBA" id="ARBA00022598"/>
    </source>
</evidence>
<sequence>MVLDSRGIGYVYYHAMRNHGRKIAQFDTVTKDEQTYDELLRHCVGAAQAFQNLGLKPGDFISVCSTNHIDVCVPFVSSLFTGVINAAVDPSMSEQEIVHLLSEVGPKIIFVDKDAVVLIEGVVEKLKTKPLIVVFGENEKYSSFCQFVTSISADSGTTAMPKGICHSHRSMLSNKLHCEFKDLTCIAWFTNPYWMTFYFGIQRCFLNGIRRYILPPFTGTDTWALLGFRIDALTIGTLQALTFVHLPTPAHTDLGNLVQLQLSGLPLLEGLARKLHEKLPKTRISNVYGQSELFGWPFAFASDIKGRELAEKFSSSVGVPVDGVDWKIVDLDTGKVLGQNQCGELMLKAGFQFKGYLNYDSSDTIDSDGWYRTGDLAYYNDENCFFIVDRIKDIFKYKAYRILPSEIECILLDHPIIKNAVVLGLPHQTEGNHSMALIELLEGKAISADEVVKYVDERVADKHRLRGGGKDC</sequence>
<dbReference type="Pfam" id="PF13193">
    <property type="entry name" value="AMP-binding_C"/>
    <property type="match status" value="1"/>
</dbReference>
<proteinExistence type="inferred from homology"/>
<keyword evidence="4" id="KW-0576">Peroxisome</keyword>
<dbReference type="InterPro" id="IPR045851">
    <property type="entry name" value="AMP-bd_C_sf"/>
</dbReference>
<dbReference type="OrthoDB" id="10253869at2759"/>
<feature type="domain" description="AMP-binding enzyme C-terminal" evidence="6">
    <location>
        <begin position="406"/>
        <end position="461"/>
    </location>
</feature>
<dbReference type="Pfam" id="PF00501">
    <property type="entry name" value="AMP-binding"/>
    <property type="match status" value="1"/>
</dbReference>
<comment type="subcellular location">
    <subcellularLocation>
        <location evidence="1">Peroxisome</location>
    </subcellularLocation>
</comment>
<evidence type="ECO:0000256" key="4">
    <source>
        <dbReference type="ARBA" id="ARBA00023140"/>
    </source>
</evidence>